<organism evidence="15">
    <name type="scientific">freshwater metagenome</name>
    <dbReference type="NCBI Taxonomy" id="449393"/>
    <lineage>
        <taxon>unclassified sequences</taxon>
        <taxon>metagenomes</taxon>
        <taxon>ecological metagenomes</taxon>
    </lineage>
</organism>
<evidence type="ECO:0000259" key="14">
    <source>
        <dbReference type="PROSITE" id="PS50880"/>
    </source>
</evidence>
<evidence type="ECO:0000256" key="3">
    <source>
        <dbReference type="ARBA" id="ARBA00022515"/>
    </source>
</evidence>
<dbReference type="PROSITE" id="PS50880">
    <property type="entry name" value="TOPRIM"/>
    <property type="match status" value="1"/>
</dbReference>
<keyword evidence="3" id="KW-0639">Primosome</keyword>
<keyword evidence="2" id="KW-0240">DNA-directed RNA polymerase</keyword>
<dbReference type="Gene3D" id="3.90.580.10">
    <property type="entry name" value="Zinc finger, CHC2-type domain"/>
    <property type="match status" value="1"/>
</dbReference>
<keyword evidence="5" id="KW-0548">Nucleotidyltransferase</keyword>
<keyword evidence="9" id="KW-0862">Zinc</keyword>
<dbReference type="AlphaFoldDB" id="A0A6J5YFT5"/>
<keyword evidence="12" id="KW-0804">Transcription</keyword>
<dbReference type="SUPFAM" id="SSF57783">
    <property type="entry name" value="Zinc beta-ribbon"/>
    <property type="match status" value="1"/>
</dbReference>
<dbReference type="InterPro" id="IPR002694">
    <property type="entry name" value="Znf_CHC2"/>
</dbReference>
<evidence type="ECO:0000313" key="15">
    <source>
        <dbReference type="EMBL" id="CAB4322619.1"/>
    </source>
</evidence>
<dbReference type="GO" id="GO:0003899">
    <property type="term" value="F:DNA-directed RNA polymerase activity"/>
    <property type="evidence" value="ECO:0007669"/>
    <property type="project" value="InterPro"/>
</dbReference>
<feature type="compositionally biased region" description="Basic and acidic residues" evidence="13">
    <location>
        <begin position="430"/>
        <end position="441"/>
    </location>
</feature>
<keyword evidence="11" id="KW-0238">DNA-binding</keyword>
<dbReference type="Pfam" id="PF08275">
    <property type="entry name" value="DNAG_N"/>
    <property type="match status" value="1"/>
</dbReference>
<evidence type="ECO:0000256" key="1">
    <source>
        <dbReference type="ARBA" id="ARBA00001947"/>
    </source>
</evidence>
<dbReference type="InterPro" id="IPR037068">
    <property type="entry name" value="DNA_primase_core_N_sf"/>
</dbReference>
<gene>
    <name evidence="15" type="ORF">UFOPK1392_00355</name>
</gene>
<accession>A0A6J5YFT5</accession>
<evidence type="ECO:0000256" key="9">
    <source>
        <dbReference type="ARBA" id="ARBA00022833"/>
    </source>
</evidence>
<evidence type="ECO:0000256" key="6">
    <source>
        <dbReference type="ARBA" id="ARBA00022705"/>
    </source>
</evidence>
<evidence type="ECO:0000256" key="12">
    <source>
        <dbReference type="ARBA" id="ARBA00023163"/>
    </source>
</evidence>
<evidence type="ECO:0000256" key="2">
    <source>
        <dbReference type="ARBA" id="ARBA00022478"/>
    </source>
</evidence>
<protein>
    <submittedName>
        <fullName evidence="15">Unannotated protein</fullName>
    </submittedName>
</protein>
<keyword evidence="7" id="KW-0479">Metal-binding</keyword>
<dbReference type="NCBIfam" id="TIGR01391">
    <property type="entry name" value="dnaG"/>
    <property type="match status" value="1"/>
</dbReference>
<dbReference type="PANTHER" id="PTHR30313:SF2">
    <property type="entry name" value="DNA PRIMASE"/>
    <property type="match status" value="1"/>
</dbReference>
<sequence>MGILDDDIVAVREGTDIVAVISEHVGLKRTGRRWVGLCPFHNEKSGSFSVNAEQKLYYCFGCGAKGDAISFVREVEHLDFVAAVEKLAGKAGITLRYSDEGQSEGRKRRTRLLAAVEKATEWYHQRLLASPDAAAARAYLRSRGLTGDDVRAYRIGWAPEGWDELARALRLPDDDFVAAGLGFINSRSRPTDAFRGRVLFPIFDVKGDPVGFGGRIMPGAEGAKYKNSVDSPIYNKSSLLYGLNFAKADIVRADEAIVCEGYTDVIGFAKAGVPRAVATCGTALTEEHFKLLRSFARRLVLAFDADAAGQNAAERVYAWEKKYDLDVAVASFPGGVDPAELAQSDPAALAVAIADAKPFLKFRLDRVLDGATLDTPEHRVRAAESAMAVVQEHPSEMVRDQYLLEVAARCRIDPQQLRGRRFEAPAVPGAKREAAPRRSGSDDEPPPYGEPSPQRRRRAVPRDSSATEALRLLIWNHDEIAPWLAEVLFPDPVTATAYRSVIATQSLADAIMMAEAEEPVSGELLQRLAVEEPTAEAADVLARLVDEAAGAAMAALRAEAQVAQDPLAIGNTIGWLNLRIMELREPLTRQVALDELLDWLIDDEPALPDDEPALLDEDSVLPDEDSSVRESVGE</sequence>
<dbReference type="GO" id="GO:0000428">
    <property type="term" value="C:DNA-directed RNA polymerase complex"/>
    <property type="evidence" value="ECO:0007669"/>
    <property type="project" value="UniProtKB-KW"/>
</dbReference>
<dbReference type="EMBL" id="CAEMXZ010000009">
    <property type="protein sequence ID" value="CAB4322619.1"/>
    <property type="molecule type" value="Genomic_DNA"/>
</dbReference>
<dbReference type="FunFam" id="3.90.580.10:FF:000001">
    <property type="entry name" value="DNA primase"/>
    <property type="match status" value="1"/>
</dbReference>
<dbReference type="InterPro" id="IPR036977">
    <property type="entry name" value="DNA_primase_Znf_CHC2"/>
</dbReference>
<dbReference type="Pfam" id="PF13155">
    <property type="entry name" value="Toprim_2"/>
    <property type="match status" value="1"/>
</dbReference>
<evidence type="ECO:0000256" key="11">
    <source>
        <dbReference type="ARBA" id="ARBA00023125"/>
    </source>
</evidence>
<keyword evidence="6" id="KW-0235">DNA replication</keyword>
<dbReference type="GO" id="GO:0006269">
    <property type="term" value="P:DNA replication, synthesis of primer"/>
    <property type="evidence" value="ECO:0007669"/>
    <property type="project" value="UniProtKB-KW"/>
</dbReference>
<dbReference type="GO" id="GO:0005737">
    <property type="term" value="C:cytoplasm"/>
    <property type="evidence" value="ECO:0007669"/>
    <property type="project" value="TreeGrafter"/>
</dbReference>
<dbReference type="Pfam" id="PF10410">
    <property type="entry name" value="DnaB_bind"/>
    <property type="match status" value="1"/>
</dbReference>
<evidence type="ECO:0000256" key="10">
    <source>
        <dbReference type="ARBA" id="ARBA00022842"/>
    </source>
</evidence>
<dbReference type="GO" id="GO:0003677">
    <property type="term" value="F:DNA binding"/>
    <property type="evidence" value="ECO:0007669"/>
    <property type="project" value="UniProtKB-KW"/>
</dbReference>
<evidence type="ECO:0000256" key="8">
    <source>
        <dbReference type="ARBA" id="ARBA00022771"/>
    </source>
</evidence>
<dbReference type="Pfam" id="PF01807">
    <property type="entry name" value="Zn_ribbon_DnaG"/>
    <property type="match status" value="1"/>
</dbReference>
<feature type="region of interest" description="Disordered" evidence="13">
    <location>
        <begin position="421"/>
        <end position="462"/>
    </location>
</feature>
<dbReference type="SMART" id="SM00400">
    <property type="entry name" value="ZnF_CHCC"/>
    <property type="match status" value="1"/>
</dbReference>
<dbReference type="PANTHER" id="PTHR30313">
    <property type="entry name" value="DNA PRIMASE"/>
    <property type="match status" value="1"/>
</dbReference>
<evidence type="ECO:0000256" key="13">
    <source>
        <dbReference type="SAM" id="MobiDB-lite"/>
    </source>
</evidence>
<dbReference type="InterPro" id="IPR034151">
    <property type="entry name" value="TOPRIM_DnaG_bac"/>
</dbReference>
<keyword evidence="4" id="KW-0808">Transferase</keyword>
<evidence type="ECO:0000256" key="4">
    <source>
        <dbReference type="ARBA" id="ARBA00022679"/>
    </source>
</evidence>
<dbReference type="CDD" id="cd03364">
    <property type="entry name" value="TOPRIM_DnaG_primases"/>
    <property type="match status" value="1"/>
</dbReference>
<feature type="compositionally biased region" description="Acidic residues" evidence="13">
    <location>
        <begin position="607"/>
        <end position="625"/>
    </location>
</feature>
<dbReference type="InterPro" id="IPR030846">
    <property type="entry name" value="DnaG_bac"/>
</dbReference>
<dbReference type="SUPFAM" id="SSF56731">
    <property type="entry name" value="DNA primase core"/>
    <property type="match status" value="1"/>
</dbReference>
<reference evidence="15" key="1">
    <citation type="submission" date="2020-05" db="EMBL/GenBank/DDBJ databases">
        <authorList>
            <person name="Chiriac C."/>
            <person name="Salcher M."/>
            <person name="Ghai R."/>
            <person name="Kavagutti S V."/>
        </authorList>
    </citation>
    <scope>NUCLEOTIDE SEQUENCE</scope>
</reference>
<evidence type="ECO:0000256" key="5">
    <source>
        <dbReference type="ARBA" id="ARBA00022695"/>
    </source>
</evidence>
<dbReference type="GO" id="GO:1990077">
    <property type="term" value="C:primosome complex"/>
    <property type="evidence" value="ECO:0007669"/>
    <property type="project" value="UniProtKB-KW"/>
</dbReference>
<keyword evidence="8" id="KW-0863">Zinc-finger</keyword>
<dbReference type="InterPro" id="IPR050219">
    <property type="entry name" value="DnaG_primase"/>
</dbReference>
<evidence type="ECO:0000256" key="7">
    <source>
        <dbReference type="ARBA" id="ARBA00022723"/>
    </source>
</evidence>
<name>A0A6J5YFT5_9ZZZZ</name>
<feature type="domain" description="Toprim" evidence="14">
    <location>
        <begin position="254"/>
        <end position="333"/>
    </location>
</feature>
<dbReference type="InterPro" id="IPR019475">
    <property type="entry name" value="DNA_primase_DnaB-bd"/>
</dbReference>
<dbReference type="GO" id="GO:0008270">
    <property type="term" value="F:zinc ion binding"/>
    <property type="evidence" value="ECO:0007669"/>
    <property type="project" value="UniProtKB-KW"/>
</dbReference>
<dbReference type="Gene3D" id="3.90.980.10">
    <property type="entry name" value="DNA primase, catalytic core, N-terminal domain"/>
    <property type="match status" value="1"/>
</dbReference>
<keyword evidence="10" id="KW-0460">Magnesium</keyword>
<feature type="region of interest" description="Disordered" evidence="13">
    <location>
        <begin position="607"/>
        <end position="634"/>
    </location>
</feature>
<dbReference type="InterPro" id="IPR013264">
    <property type="entry name" value="DNAG_N"/>
</dbReference>
<dbReference type="Gene3D" id="3.40.1360.10">
    <property type="match status" value="1"/>
</dbReference>
<dbReference type="InterPro" id="IPR006171">
    <property type="entry name" value="TOPRIM_dom"/>
</dbReference>
<dbReference type="HAMAP" id="MF_00974">
    <property type="entry name" value="DNA_primase_DnaG"/>
    <property type="match status" value="1"/>
</dbReference>
<dbReference type="SMART" id="SM00493">
    <property type="entry name" value="TOPRIM"/>
    <property type="match status" value="1"/>
</dbReference>
<proteinExistence type="inferred from homology"/>
<dbReference type="InterPro" id="IPR006295">
    <property type="entry name" value="DNA_primase_DnaG"/>
</dbReference>
<comment type="cofactor">
    <cofactor evidence="1">
        <name>Zn(2+)</name>
        <dbReference type="ChEBI" id="CHEBI:29105"/>
    </cofactor>
</comment>